<reference evidence="3 4" key="1">
    <citation type="submission" date="2020-04" db="EMBL/GenBank/DDBJ databases">
        <title>Thalassotalea sp. M1531, isolated from the surface of marine red alga.</title>
        <authorList>
            <person name="Pang L."/>
            <person name="Lu D.-C."/>
        </authorList>
    </citation>
    <scope>NUCLEOTIDE SEQUENCE [LARGE SCALE GENOMIC DNA]</scope>
    <source>
        <strain evidence="3 4">M1531</strain>
    </source>
</reference>
<sequence length="300" mass="34265">MKIKKLLTFMLATSVTTAAFASHKIDLTTEDGNTAAMRKILCSMEDNKVSYYKWQGKAYSRRMGEADKHLFNVEGMSARRCGTVDGGVQGKTYKLVTREILLYTDPKTGQPLEKWQNPFTGEELDVIHVTNDPVNQGPSFPRNKEGKTYPWKKKFGGSVNGPIWSMMFDVPLFYHNVLAGDYQKQIGGVYHATEMFDFSGDTNSLVNDEFAHTHVDWVRISDWLPWMMMTGREGTIYIHASGTKEADFDDLQPVMKAYIEKNAPEYKTAPPVSDTRKNETSWSTYKDDVKGEKFKRPRRH</sequence>
<evidence type="ECO:0000256" key="2">
    <source>
        <dbReference type="SAM" id="SignalP"/>
    </source>
</evidence>
<evidence type="ECO:0000313" key="3">
    <source>
        <dbReference type="EMBL" id="NMP30115.1"/>
    </source>
</evidence>
<evidence type="ECO:0000313" key="4">
    <source>
        <dbReference type="Proteomes" id="UP000568664"/>
    </source>
</evidence>
<keyword evidence="4" id="KW-1185">Reference proteome</keyword>
<accession>A0A7Y0LBN9</accession>
<feature type="region of interest" description="Disordered" evidence="1">
    <location>
        <begin position="266"/>
        <end position="300"/>
    </location>
</feature>
<dbReference type="RefSeq" id="WP_169073457.1">
    <property type="nucleotide sequence ID" value="NZ_JABBXH010000001.1"/>
</dbReference>
<comment type="caution">
    <text evidence="3">The sequence shown here is derived from an EMBL/GenBank/DDBJ whole genome shotgun (WGS) entry which is preliminary data.</text>
</comment>
<organism evidence="3 4">
    <name type="scientific">Thalassotalea algicola</name>
    <dbReference type="NCBI Taxonomy" id="2716224"/>
    <lineage>
        <taxon>Bacteria</taxon>
        <taxon>Pseudomonadati</taxon>
        <taxon>Pseudomonadota</taxon>
        <taxon>Gammaproteobacteria</taxon>
        <taxon>Alteromonadales</taxon>
        <taxon>Colwelliaceae</taxon>
        <taxon>Thalassotalea</taxon>
    </lineage>
</organism>
<dbReference type="Proteomes" id="UP000568664">
    <property type="component" value="Unassembled WGS sequence"/>
</dbReference>
<protein>
    <submittedName>
        <fullName evidence="3">DUF1838 family protein</fullName>
    </submittedName>
</protein>
<dbReference type="EMBL" id="JABBXH010000001">
    <property type="protein sequence ID" value="NMP30115.1"/>
    <property type="molecule type" value="Genomic_DNA"/>
</dbReference>
<gene>
    <name evidence="3" type="ORF">HII17_00950</name>
</gene>
<evidence type="ECO:0000256" key="1">
    <source>
        <dbReference type="SAM" id="MobiDB-lite"/>
    </source>
</evidence>
<dbReference type="AlphaFoldDB" id="A0A7Y0LBN9"/>
<proteinExistence type="predicted"/>
<dbReference type="Pfam" id="PF08894">
    <property type="entry name" value="DUF1838"/>
    <property type="match status" value="1"/>
</dbReference>
<feature type="chain" id="PRO_5031064261" evidence="2">
    <location>
        <begin position="22"/>
        <end position="300"/>
    </location>
</feature>
<feature type="signal peptide" evidence="2">
    <location>
        <begin position="1"/>
        <end position="21"/>
    </location>
</feature>
<dbReference type="InterPro" id="IPR014990">
    <property type="entry name" value="DUF1838"/>
</dbReference>
<name>A0A7Y0LBN9_9GAMM</name>
<feature type="compositionally biased region" description="Basic and acidic residues" evidence="1">
    <location>
        <begin position="274"/>
        <end position="294"/>
    </location>
</feature>
<keyword evidence="2" id="KW-0732">Signal</keyword>